<dbReference type="RefSeq" id="WP_052277245.1">
    <property type="nucleotide sequence ID" value="NZ_CP011339.1"/>
</dbReference>
<protein>
    <recommendedName>
        <fullName evidence="3">DUF2283 domain-containing protein</fullName>
    </recommendedName>
</protein>
<dbReference type="KEGG" id="mpk:VL20_4189"/>
<dbReference type="Pfam" id="PF10049">
    <property type="entry name" value="DUF2283"/>
    <property type="match status" value="1"/>
</dbReference>
<proteinExistence type="predicted"/>
<sequence>MTENLIIKYDPTGDILYINKCAPYPEQESEELGDDIIVRVNPQTEEIENLEILFFSQILQEKNELQLPLIANLRLAG</sequence>
<accession>A0A0K1S561</accession>
<dbReference type="AlphaFoldDB" id="A0A0K1S561"/>
<keyword evidence="2" id="KW-1185">Reference proteome</keyword>
<evidence type="ECO:0000313" key="1">
    <source>
        <dbReference type="EMBL" id="AKV69133.1"/>
    </source>
</evidence>
<evidence type="ECO:0000313" key="2">
    <source>
        <dbReference type="Proteomes" id="UP000068167"/>
    </source>
</evidence>
<dbReference type="Proteomes" id="UP000068167">
    <property type="component" value="Chromosome"/>
</dbReference>
<reference evidence="1 2" key="1">
    <citation type="journal article" date="2016" name="Stand. Genomic Sci.">
        <title>Complete genome sequence and genomic characterization of Microcystis panniformis FACHB 1757 by third-generation sequencing.</title>
        <authorList>
            <person name="Zhang J.Y."/>
            <person name="Guan R."/>
            <person name="Zhang H.J."/>
            <person name="Li H."/>
            <person name="Xiao P."/>
            <person name="Yu G.L."/>
            <person name="Du L."/>
            <person name="Cao D.M."/>
            <person name="Zhu B.C."/>
            <person name="Li R.H."/>
            <person name="Lu Z.H."/>
        </authorList>
    </citation>
    <scope>NUCLEOTIDE SEQUENCE [LARGE SCALE GENOMIC DNA]</scope>
    <source>
        <strain evidence="1 2">FACHB-1757</strain>
    </source>
</reference>
<organism evidence="1 2">
    <name type="scientific">Microcystis panniformis FACHB-1757</name>
    <dbReference type="NCBI Taxonomy" id="1638788"/>
    <lineage>
        <taxon>Bacteria</taxon>
        <taxon>Bacillati</taxon>
        <taxon>Cyanobacteriota</taxon>
        <taxon>Cyanophyceae</taxon>
        <taxon>Oscillatoriophycideae</taxon>
        <taxon>Chroococcales</taxon>
        <taxon>Microcystaceae</taxon>
        <taxon>Microcystis</taxon>
    </lineage>
</organism>
<dbReference type="InterPro" id="IPR019270">
    <property type="entry name" value="DUF2283"/>
</dbReference>
<evidence type="ECO:0008006" key="3">
    <source>
        <dbReference type="Google" id="ProtNLM"/>
    </source>
</evidence>
<dbReference type="EMBL" id="CP011339">
    <property type="protein sequence ID" value="AKV69133.1"/>
    <property type="molecule type" value="Genomic_DNA"/>
</dbReference>
<name>A0A0K1S561_9CHRO</name>
<gene>
    <name evidence="1" type="ORF">VL20_4189</name>
</gene>
<dbReference type="PATRIC" id="fig|1638788.3.peg.4218"/>